<dbReference type="EMBL" id="LDOV01000027">
    <property type="protein sequence ID" value="KLU99793.1"/>
    <property type="molecule type" value="Genomic_DNA"/>
</dbReference>
<dbReference type="InterPro" id="IPR017850">
    <property type="entry name" value="Alkaline_phosphatase_core_sf"/>
</dbReference>
<evidence type="ECO:0000259" key="9">
    <source>
        <dbReference type="Pfam" id="PF00884"/>
    </source>
</evidence>
<keyword evidence="7 8" id="KW-0472">Membrane</keyword>
<dbReference type="PANTHER" id="PTHR30443:SF0">
    <property type="entry name" value="PHOSPHOETHANOLAMINE TRANSFERASE EPTA"/>
    <property type="match status" value="1"/>
</dbReference>
<evidence type="ECO:0000256" key="2">
    <source>
        <dbReference type="ARBA" id="ARBA00022475"/>
    </source>
</evidence>
<evidence type="ECO:0000256" key="3">
    <source>
        <dbReference type="ARBA" id="ARBA00022519"/>
    </source>
</evidence>
<comment type="caution">
    <text evidence="11">The sequence shown here is derived from an EMBL/GenBank/DDBJ whole genome shotgun (WGS) entry which is preliminary data.</text>
</comment>
<evidence type="ECO:0000256" key="1">
    <source>
        <dbReference type="ARBA" id="ARBA00004429"/>
    </source>
</evidence>
<dbReference type="Proteomes" id="UP000036426">
    <property type="component" value="Unassembled WGS sequence"/>
</dbReference>
<evidence type="ECO:0000313" key="12">
    <source>
        <dbReference type="Proteomes" id="UP000036426"/>
    </source>
</evidence>
<dbReference type="Gene3D" id="3.40.720.10">
    <property type="entry name" value="Alkaline Phosphatase, subunit A"/>
    <property type="match status" value="1"/>
</dbReference>
<proteinExistence type="predicted"/>
<reference evidence="11 12" key="1">
    <citation type="submission" date="2015-05" db="EMBL/GenBank/DDBJ databases">
        <title>Photobacterium galathea sp. nov.</title>
        <authorList>
            <person name="Machado H."/>
            <person name="Gram L."/>
        </authorList>
    </citation>
    <scope>NUCLEOTIDE SEQUENCE [LARGE SCALE GENOMIC DNA]</scope>
    <source>
        <strain evidence="11 12">DSM 25995</strain>
    </source>
</reference>
<feature type="transmembrane region" description="Helical" evidence="8">
    <location>
        <begin position="152"/>
        <end position="174"/>
    </location>
</feature>
<dbReference type="RefSeq" id="WP_047875251.1">
    <property type="nucleotide sequence ID" value="NZ_BMYC01000003.1"/>
</dbReference>
<evidence type="ECO:0000313" key="11">
    <source>
        <dbReference type="EMBL" id="KLU99793.1"/>
    </source>
</evidence>
<evidence type="ECO:0000259" key="10">
    <source>
        <dbReference type="Pfam" id="PF08019"/>
    </source>
</evidence>
<sequence>MFNFQARPHLSINKLPFVLAVYYTVVINLPIAHELWRIMAAMDAYKLGFVLSLPVFFCAAFQAIFQLFNWPYFSKPFFIFLLLTSSLVSYAMFNYGIFVDYGMIENVFETNSGEAASYLSTYSVIWFVLMGVIPACILAITKFDYPGLKSFFGWKLGGIAISLVVIGAIAGLYYKDYASVGRNNHYLKKMIIPNEYVWDTYHYIRDTYLTDPVPYKEIGTDAKQTAAAKQAAKPTLLVFVLGETARAYNYQYHGYGKPTNQHTASDNPIFFQNVTSCGTATAVSVPCMFSNMNRTNYDKETAYNQDNVVDIMQRAGVQSIWHDHDGGDKGVAHHIKKTALTPAHNDPLCNDAHCYDTAMLASFADDSKDLTQDSIIFYHISGSHGPTYFERYPESHRTFTPDCQRADIENCTNEALVNTYDNTILYTDYFIAQAIDNLKSVSDKYNVGLIYLSDHGESLGEDGVYLHGIPYAIAPKEQTHVPMLMWFSDDFTKQKHLNEDCLRQNAKEGTYSHDNLFDSLLGIMDVETDAYRQDQDVFATCRAS</sequence>
<organism evidence="11 12">
    <name type="scientific">Photobacterium aphoticum</name>
    <dbReference type="NCBI Taxonomy" id="754436"/>
    <lineage>
        <taxon>Bacteria</taxon>
        <taxon>Pseudomonadati</taxon>
        <taxon>Pseudomonadota</taxon>
        <taxon>Gammaproteobacteria</taxon>
        <taxon>Vibrionales</taxon>
        <taxon>Vibrionaceae</taxon>
        <taxon>Photobacterium</taxon>
    </lineage>
</organism>
<dbReference type="Pfam" id="PF00884">
    <property type="entry name" value="Sulfatase"/>
    <property type="match status" value="1"/>
</dbReference>
<feature type="transmembrane region" description="Helical" evidence="8">
    <location>
        <begin position="44"/>
        <end position="65"/>
    </location>
</feature>
<keyword evidence="2" id="KW-1003">Cell membrane</keyword>
<dbReference type="NCBIfam" id="NF028537">
    <property type="entry name" value="P_eth_NH2_trans"/>
    <property type="match status" value="1"/>
</dbReference>
<evidence type="ECO:0000256" key="8">
    <source>
        <dbReference type="SAM" id="Phobius"/>
    </source>
</evidence>
<feature type="transmembrane region" description="Helical" evidence="8">
    <location>
        <begin position="77"/>
        <end position="98"/>
    </location>
</feature>
<dbReference type="Pfam" id="PF08019">
    <property type="entry name" value="EptA_B_N"/>
    <property type="match status" value="1"/>
</dbReference>
<dbReference type="InterPro" id="IPR040423">
    <property type="entry name" value="PEA_transferase"/>
</dbReference>
<dbReference type="GO" id="GO:0005886">
    <property type="term" value="C:plasma membrane"/>
    <property type="evidence" value="ECO:0007669"/>
    <property type="project" value="UniProtKB-SubCell"/>
</dbReference>
<dbReference type="GO" id="GO:0009244">
    <property type="term" value="P:lipopolysaccharide core region biosynthetic process"/>
    <property type="evidence" value="ECO:0007669"/>
    <property type="project" value="TreeGrafter"/>
</dbReference>
<evidence type="ECO:0000256" key="7">
    <source>
        <dbReference type="ARBA" id="ARBA00023136"/>
    </source>
</evidence>
<feature type="domain" description="Phosphoethanolamine transferase N-terminal" evidence="10">
    <location>
        <begin position="58"/>
        <end position="207"/>
    </location>
</feature>
<dbReference type="GO" id="GO:0016787">
    <property type="term" value="F:hydrolase activity"/>
    <property type="evidence" value="ECO:0007669"/>
    <property type="project" value="UniProtKB-KW"/>
</dbReference>
<dbReference type="PANTHER" id="PTHR30443">
    <property type="entry name" value="INNER MEMBRANE PROTEIN"/>
    <property type="match status" value="1"/>
</dbReference>
<keyword evidence="4" id="KW-0808">Transferase</keyword>
<dbReference type="SUPFAM" id="SSF53649">
    <property type="entry name" value="Alkaline phosphatase-like"/>
    <property type="match status" value="1"/>
</dbReference>
<evidence type="ECO:0000256" key="4">
    <source>
        <dbReference type="ARBA" id="ARBA00022679"/>
    </source>
</evidence>
<feature type="transmembrane region" description="Helical" evidence="8">
    <location>
        <begin position="118"/>
        <end position="140"/>
    </location>
</feature>
<evidence type="ECO:0000256" key="5">
    <source>
        <dbReference type="ARBA" id="ARBA00022692"/>
    </source>
</evidence>
<dbReference type="InterPro" id="IPR000917">
    <property type="entry name" value="Sulfatase_N"/>
</dbReference>
<dbReference type="PATRIC" id="fig|754436.4.peg.3190"/>
<keyword evidence="12" id="KW-1185">Reference proteome</keyword>
<keyword evidence="5 8" id="KW-0812">Transmembrane</keyword>
<feature type="transmembrane region" description="Helical" evidence="8">
    <location>
        <begin position="12"/>
        <end position="32"/>
    </location>
</feature>
<dbReference type="InterPro" id="IPR012549">
    <property type="entry name" value="EptA-like_N"/>
</dbReference>
<evidence type="ECO:0000256" key="6">
    <source>
        <dbReference type="ARBA" id="ARBA00022989"/>
    </source>
</evidence>
<dbReference type="AlphaFoldDB" id="A0A0J1GK07"/>
<keyword evidence="3" id="KW-0997">Cell inner membrane</keyword>
<comment type="subcellular location">
    <subcellularLocation>
        <location evidence="1">Cell inner membrane</location>
        <topology evidence="1">Multi-pass membrane protein</topology>
    </subcellularLocation>
</comment>
<keyword evidence="11" id="KW-0378">Hydrolase</keyword>
<dbReference type="CDD" id="cd16017">
    <property type="entry name" value="LptA"/>
    <property type="match status" value="1"/>
</dbReference>
<protein>
    <submittedName>
        <fullName evidence="11">Hydrolase</fullName>
    </submittedName>
</protein>
<gene>
    <name evidence="11" type="ORF">ABT58_15060</name>
</gene>
<dbReference type="InterPro" id="IPR058130">
    <property type="entry name" value="PEA_transf_C"/>
</dbReference>
<accession>A0A0J1GK07</accession>
<keyword evidence="6 8" id="KW-1133">Transmembrane helix</keyword>
<feature type="domain" description="Sulfatase N-terminal" evidence="9">
    <location>
        <begin position="237"/>
        <end position="526"/>
    </location>
</feature>
<dbReference type="GO" id="GO:0016776">
    <property type="term" value="F:phosphotransferase activity, phosphate group as acceptor"/>
    <property type="evidence" value="ECO:0007669"/>
    <property type="project" value="TreeGrafter"/>
</dbReference>
<name>A0A0J1GK07_9GAMM</name>